<evidence type="ECO:0000313" key="3">
    <source>
        <dbReference type="EMBL" id="HHE54240.1"/>
    </source>
</evidence>
<dbReference type="Gene3D" id="3.40.50.2020">
    <property type="match status" value="1"/>
</dbReference>
<reference evidence="3" key="1">
    <citation type="journal article" date="2020" name="mSystems">
        <title>Genome- and Community-Level Interaction Insights into Carbon Utilization and Element Cycling Functions of Hydrothermarchaeota in Hydrothermal Sediment.</title>
        <authorList>
            <person name="Zhou Z."/>
            <person name="Liu Y."/>
            <person name="Xu W."/>
            <person name="Pan J."/>
            <person name="Luo Z.H."/>
            <person name="Li M."/>
        </authorList>
    </citation>
    <scope>NUCLEOTIDE SEQUENCE [LARGE SCALE GENOMIC DNA]</scope>
    <source>
        <strain evidence="3">HyVt-76</strain>
    </source>
</reference>
<proteinExistence type="inferred from homology"/>
<organism evidence="3">
    <name type="scientific">Caldithrix abyssi</name>
    <dbReference type="NCBI Taxonomy" id="187145"/>
    <lineage>
        <taxon>Bacteria</taxon>
        <taxon>Pseudomonadati</taxon>
        <taxon>Calditrichota</taxon>
        <taxon>Calditrichia</taxon>
        <taxon>Calditrichales</taxon>
        <taxon>Calditrichaceae</taxon>
        <taxon>Caldithrix</taxon>
    </lineage>
</organism>
<protein>
    <submittedName>
        <fullName evidence="3">ComF family protein</fullName>
    </submittedName>
</protein>
<comment type="caution">
    <text evidence="3">The sequence shown here is derived from an EMBL/GenBank/DDBJ whole genome shotgun (WGS) entry which is preliminary data.</text>
</comment>
<dbReference type="PANTHER" id="PTHR47505:SF1">
    <property type="entry name" value="DNA UTILIZATION PROTEIN YHGH"/>
    <property type="match status" value="1"/>
</dbReference>
<feature type="domain" description="Phosphoribosyltransferase" evidence="2">
    <location>
        <begin position="136"/>
        <end position="222"/>
    </location>
</feature>
<dbReference type="Proteomes" id="UP000886111">
    <property type="component" value="Unassembled WGS sequence"/>
</dbReference>
<dbReference type="InterPro" id="IPR000836">
    <property type="entry name" value="PRTase_dom"/>
</dbReference>
<sequence>MFNLKSMVHDWVVEPVLSFVAPAQCLICGEPLIQGHKVICPTCSGSLPLLDPAFLENLRDEIEQPYFDDLIVCHPFDATFQKLIHLLKYQRQQSIADLFGETLAQFVPLNFDFVTAVPLNAIRQKERGYNQCDLIANRLSNITRIPLTTNLLKRVRNTQSQTRLSRGERKQNVKNAFKVQGEVEGKRILLIDDVITTGSTLNECAKELKKNGAAWVTAAALATPTDFFQSDDVSQLDGDNQLLEPFVK</sequence>
<evidence type="ECO:0000259" key="2">
    <source>
        <dbReference type="Pfam" id="PF00156"/>
    </source>
</evidence>
<dbReference type="AlphaFoldDB" id="A0A7V5H1X1"/>
<dbReference type="InterPro" id="IPR029057">
    <property type="entry name" value="PRTase-like"/>
</dbReference>
<gene>
    <name evidence="3" type="ORF">ENL21_00530</name>
</gene>
<accession>A0A7V5H1X1</accession>
<evidence type="ECO:0000256" key="1">
    <source>
        <dbReference type="ARBA" id="ARBA00008007"/>
    </source>
</evidence>
<comment type="similarity">
    <text evidence="1">Belongs to the ComF/GntX family.</text>
</comment>
<dbReference type="EMBL" id="DRTD01000036">
    <property type="protein sequence ID" value="HHE54240.1"/>
    <property type="molecule type" value="Genomic_DNA"/>
</dbReference>
<dbReference type="SUPFAM" id="SSF53271">
    <property type="entry name" value="PRTase-like"/>
    <property type="match status" value="1"/>
</dbReference>
<name>A0A7V5H1X1_CALAY</name>
<dbReference type="InterPro" id="IPR051910">
    <property type="entry name" value="ComF/GntX_DNA_util-trans"/>
</dbReference>
<dbReference type="CDD" id="cd06223">
    <property type="entry name" value="PRTases_typeI"/>
    <property type="match status" value="1"/>
</dbReference>
<dbReference type="Pfam" id="PF00156">
    <property type="entry name" value="Pribosyltran"/>
    <property type="match status" value="1"/>
</dbReference>
<dbReference type="PANTHER" id="PTHR47505">
    <property type="entry name" value="DNA UTILIZATION PROTEIN YHGH"/>
    <property type="match status" value="1"/>
</dbReference>